<accession>A0AAN9BKR8</accession>
<keyword evidence="7" id="KW-0677">Repeat</keyword>
<evidence type="ECO:0000259" key="17">
    <source>
        <dbReference type="PROSITE" id="PS50157"/>
    </source>
</evidence>
<dbReference type="GO" id="GO:0005634">
    <property type="term" value="C:nucleus"/>
    <property type="evidence" value="ECO:0007669"/>
    <property type="project" value="TreeGrafter"/>
</dbReference>
<dbReference type="PROSITE" id="PS50157">
    <property type="entry name" value="ZINC_FINGER_C2H2_2"/>
    <property type="match status" value="2"/>
</dbReference>
<feature type="compositionally biased region" description="Polar residues" evidence="16">
    <location>
        <begin position="134"/>
        <end position="151"/>
    </location>
</feature>
<keyword evidence="8 15" id="KW-0863">Zinc-finger</keyword>
<gene>
    <name evidence="18" type="ORF">V1264_015315</name>
</gene>
<dbReference type="SMART" id="SM00355">
    <property type="entry name" value="ZnF_C2H2"/>
    <property type="match status" value="6"/>
</dbReference>
<organism evidence="18 19">
    <name type="scientific">Littorina saxatilis</name>
    <dbReference type="NCBI Taxonomy" id="31220"/>
    <lineage>
        <taxon>Eukaryota</taxon>
        <taxon>Metazoa</taxon>
        <taxon>Spiralia</taxon>
        <taxon>Lophotrochozoa</taxon>
        <taxon>Mollusca</taxon>
        <taxon>Gastropoda</taxon>
        <taxon>Caenogastropoda</taxon>
        <taxon>Littorinimorpha</taxon>
        <taxon>Littorinoidea</taxon>
        <taxon>Littorinidae</taxon>
        <taxon>Littorina</taxon>
    </lineage>
</organism>
<keyword evidence="9" id="KW-0378">Hydrolase</keyword>
<feature type="compositionally biased region" description="Acidic residues" evidence="16">
    <location>
        <begin position="192"/>
        <end position="203"/>
    </location>
</feature>
<dbReference type="GO" id="GO:0010468">
    <property type="term" value="P:regulation of gene expression"/>
    <property type="evidence" value="ECO:0007669"/>
    <property type="project" value="TreeGrafter"/>
</dbReference>
<feature type="region of interest" description="Disordered" evidence="16">
    <location>
        <begin position="388"/>
        <end position="410"/>
    </location>
</feature>
<keyword evidence="10" id="KW-0862">Zinc</keyword>
<feature type="compositionally biased region" description="Polar residues" evidence="16">
    <location>
        <begin position="290"/>
        <end position="299"/>
    </location>
</feature>
<evidence type="ECO:0000256" key="8">
    <source>
        <dbReference type="ARBA" id="ARBA00022771"/>
    </source>
</evidence>
<feature type="domain" description="C2H2-type" evidence="17">
    <location>
        <begin position="80"/>
        <end position="108"/>
    </location>
</feature>
<keyword evidence="6" id="KW-0479">Metal-binding</keyword>
<evidence type="ECO:0000256" key="12">
    <source>
        <dbReference type="ARBA" id="ARBA00029662"/>
    </source>
</evidence>
<evidence type="ECO:0000256" key="1">
    <source>
        <dbReference type="ARBA" id="ARBA00000707"/>
    </source>
</evidence>
<reference evidence="18 19" key="1">
    <citation type="submission" date="2024-02" db="EMBL/GenBank/DDBJ databases">
        <title>Chromosome-scale genome assembly of the rough periwinkle Littorina saxatilis.</title>
        <authorList>
            <person name="De Jode A."/>
            <person name="Faria R."/>
            <person name="Formenti G."/>
            <person name="Sims Y."/>
            <person name="Smith T.P."/>
            <person name="Tracey A."/>
            <person name="Wood J.M.D."/>
            <person name="Zagrodzka Z.B."/>
            <person name="Johannesson K."/>
            <person name="Butlin R.K."/>
            <person name="Leder E.H."/>
        </authorList>
    </citation>
    <scope>NUCLEOTIDE SEQUENCE [LARGE SCALE GENOMIC DNA]</scope>
    <source>
        <strain evidence="18">Snail1</strain>
        <tissue evidence="18">Muscle</tissue>
    </source>
</reference>
<dbReference type="InterPro" id="IPR013087">
    <property type="entry name" value="Znf_C2H2_type"/>
</dbReference>
<evidence type="ECO:0000256" key="9">
    <source>
        <dbReference type="ARBA" id="ARBA00022801"/>
    </source>
</evidence>
<feature type="compositionally biased region" description="Basic and acidic residues" evidence="16">
    <location>
        <begin position="388"/>
        <end position="397"/>
    </location>
</feature>
<evidence type="ECO:0000256" key="16">
    <source>
        <dbReference type="SAM" id="MobiDB-lite"/>
    </source>
</evidence>
<dbReference type="AlphaFoldDB" id="A0AAN9BKR8"/>
<name>A0AAN9BKR8_9CAEN</name>
<comment type="similarity">
    <text evidence="2">Belongs to the peptidase C78 family. ZUFSP subfamily.</text>
</comment>
<dbReference type="InterPro" id="IPR050688">
    <property type="entry name" value="Zinc_finger/UBP_domain"/>
</dbReference>
<dbReference type="PROSITE" id="PS00028">
    <property type="entry name" value="ZINC_FINGER_C2H2_1"/>
    <property type="match status" value="4"/>
</dbReference>
<dbReference type="GO" id="GO:0004843">
    <property type="term" value="F:cysteine-type deubiquitinase activity"/>
    <property type="evidence" value="ECO:0007669"/>
    <property type="project" value="UniProtKB-EC"/>
</dbReference>
<evidence type="ECO:0000256" key="3">
    <source>
        <dbReference type="ARBA" id="ARBA00011274"/>
    </source>
</evidence>
<dbReference type="EMBL" id="JBAMIC010000004">
    <property type="protein sequence ID" value="KAK7107377.1"/>
    <property type="molecule type" value="Genomic_DNA"/>
</dbReference>
<evidence type="ECO:0000256" key="11">
    <source>
        <dbReference type="ARBA" id="ARBA00022990"/>
    </source>
</evidence>
<evidence type="ECO:0000256" key="4">
    <source>
        <dbReference type="ARBA" id="ARBA00012759"/>
    </source>
</evidence>
<dbReference type="EC" id="3.4.19.12" evidence="4"/>
<dbReference type="PANTHER" id="PTHR24403:SF67">
    <property type="entry name" value="FI01116P-RELATED"/>
    <property type="match status" value="1"/>
</dbReference>
<comment type="catalytic activity">
    <reaction evidence="1">
        <text>Thiol-dependent hydrolysis of ester, thioester, amide, peptide and isopeptide bonds formed by the C-terminal Gly of ubiquitin (a 76-residue protein attached to proteins as an intracellular targeting signal).</text>
        <dbReference type="EC" id="3.4.19.12"/>
    </reaction>
</comment>
<evidence type="ECO:0000313" key="19">
    <source>
        <dbReference type="Proteomes" id="UP001374579"/>
    </source>
</evidence>
<evidence type="ECO:0000256" key="2">
    <source>
        <dbReference type="ARBA" id="ARBA00010469"/>
    </source>
</evidence>
<comment type="caution">
    <text evidence="18">The sequence shown here is derived from an EMBL/GenBank/DDBJ whole genome shotgun (WGS) entry which is preliminary data.</text>
</comment>
<evidence type="ECO:0000256" key="15">
    <source>
        <dbReference type="PROSITE-ProRule" id="PRU00042"/>
    </source>
</evidence>
<comment type="function">
    <text evidence="14">Deubiquitinase with endodeubiquitinase activity that specifically interacts with and cleaves 'Lys-63'-linked long polyubiquitin chains. Shows only weak activity against 'Lys-11' and 'Lys-48'-linked chains. Plays an important role in genome stability pathways, functioning to prevent spontaneous DNA damage and also promote cellular survival in response to exogenous DNA damage. Modulates the ubiquitination status of replication protein A (RPA) complex proteins in response to replication stress.</text>
</comment>
<evidence type="ECO:0000256" key="14">
    <source>
        <dbReference type="ARBA" id="ARBA00045669"/>
    </source>
</evidence>
<evidence type="ECO:0000256" key="6">
    <source>
        <dbReference type="ARBA" id="ARBA00022723"/>
    </source>
</evidence>
<dbReference type="Gene3D" id="3.90.70.130">
    <property type="match status" value="1"/>
</dbReference>
<evidence type="ECO:0000313" key="18">
    <source>
        <dbReference type="EMBL" id="KAK7107377.1"/>
    </source>
</evidence>
<feature type="compositionally biased region" description="Basic and acidic residues" evidence="16">
    <location>
        <begin position="238"/>
        <end position="262"/>
    </location>
</feature>
<evidence type="ECO:0000256" key="10">
    <source>
        <dbReference type="ARBA" id="ARBA00022833"/>
    </source>
</evidence>
<feature type="compositionally biased region" description="Low complexity" evidence="16">
    <location>
        <begin position="269"/>
        <end position="278"/>
    </location>
</feature>
<feature type="region of interest" description="Disordered" evidence="16">
    <location>
        <begin position="131"/>
        <end position="151"/>
    </location>
</feature>
<feature type="compositionally biased region" description="Basic and acidic residues" evidence="16">
    <location>
        <begin position="204"/>
        <end position="214"/>
    </location>
</feature>
<protein>
    <recommendedName>
        <fullName evidence="5">Zinc finger-containing ubiquitin peptidase 1</fullName>
        <ecNumber evidence="4">3.4.19.12</ecNumber>
    </recommendedName>
    <alternativeName>
        <fullName evidence="13">Lys-63-specific deubiquitinase ZUFSP</fullName>
    </alternativeName>
    <alternativeName>
        <fullName evidence="12">Zinc finger with UFM1-specific peptidase domain protein</fullName>
    </alternativeName>
</protein>
<dbReference type="Pfam" id="PF07910">
    <property type="entry name" value="Peptidase_C78"/>
    <property type="match status" value="1"/>
</dbReference>
<evidence type="ECO:0000256" key="7">
    <source>
        <dbReference type="ARBA" id="ARBA00022737"/>
    </source>
</evidence>
<dbReference type="Proteomes" id="UP001374579">
    <property type="component" value="Unassembled WGS sequence"/>
</dbReference>
<keyword evidence="11" id="KW-0007">Acetylation</keyword>
<dbReference type="PANTHER" id="PTHR24403">
    <property type="entry name" value="ZINC FINGER PROTEIN"/>
    <property type="match status" value="1"/>
</dbReference>
<proteinExistence type="inferred from homology"/>
<dbReference type="Gene3D" id="3.30.160.60">
    <property type="entry name" value="Classic Zinc Finger"/>
    <property type="match status" value="2"/>
</dbReference>
<dbReference type="GO" id="GO:0008270">
    <property type="term" value="F:zinc ion binding"/>
    <property type="evidence" value="ECO:0007669"/>
    <property type="project" value="UniProtKB-KW"/>
</dbReference>
<feature type="compositionally biased region" description="Acidic residues" evidence="16">
    <location>
        <begin position="215"/>
        <end position="225"/>
    </location>
</feature>
<feature type="region of interest" description="Disordered" evidence="16">
    <location>
        <begin position="520"/>
        <end position="546"/>
    </location>
</feature>
<feature type="region of interest" description="Disordered" evidence="16">
    <location>
        <begin position="178"/>
        <end position="322"/>
    </location>
</feature>
<sequence>MSLPASTKEVSSAGSFPCLLCGATVFSSSGMEQHVKLFHSSASVGLWESPSHYACIFCEYGTSSEVELQSHIDNEHSEQYACPLCGLNFGSADGVLIHMSESHAEEDESGCHGNVDMNTHAADVIDVDKDDQSFSEADPNSDQTGSLDTDCAQGSVSLHVTNGSTEPTHILETSLRLNDRPYSGSPEHGSDNDEGDAVDDDKENMETGDQKPEDMVGDASDEESNLFEILRSSQNKTIPEKADTSVSDRDSTPVRATKEKYGGARPKVKTSTSASSVTDNGPQREKEKATSSVSVTSCNGIDDETLNGADASETAESGDFEEMCSQPDVGYNCPLCTFHTLSELDIQRHVSQQHMMEEGDESRGASLVFPYSCPFCAGGFDTPNDLARHINAEHPDGEVGGGSSSHDRSRVTGDWVPVSAGAEGSGQGTTHIQCPVCGLVLTDGNEVSAHVNEHFQSSAAVPGDTDRDRQMALRLQEEENRQQQKENQQFQKVQTEYGMDTTMTAKQQLDKDLDQAVSKGKLTVSESHQKKITHTQSTRSGEDDGSTQVAGILEKLRRFYDSKSCPRTVAKVYLSNSMSHYSGSYGDKGWGCGYRNFQMMMSCLMNDSTYLRVLFNGQARMPSIEKLQQLIEAAWQKGFDPQGCEQLGGQLVNTRKWIGATEIVATLSSLRVKYQLLDFALPSGPNNTHPAMMEWVRDYYRSPKPFKPPLYLQHQGHSRTIVGVEELRNGNINLLLFDPGVAKSRMQQFHGNINYNLLQTTRKTLNAFRAKQYQIVAVTGVMSDQEYQRNRTVRSTRMS</sequence>
<dbReference type="InterPro" id="IPR012462">
    <property type="entry name" value="UFSP1/2_DUB_cat"/>
</dbReference>
<feature type="domain" description="C2H2-type" evidence="17">
    <location>
        <begin position="371"/>
        <end position="394"/>
    </location>
</feature>
<evidence type="ECO:0000256" key="5">
    <source>
        <dbReference type="ARBA" id="ARBA00021993"/>
    </source>
</evidence>
<comment type="subunit">
    <text evidence="3">Interacts with RPA1 and RPA2.</text>
</comment>
<keyword evidence="19" id="KW-1185">Reference proteome</keyword>
<evidence type="ECO:0000256" key="13">
    <source>
        <dbReference type="ARBA" id="ARBA00031481"/>
    </source>
</evidence>